<dbReference type="PANTHER" id="PTHR43057">
    <property type="entry name" value="ARSENITE EFFLUX TRANSPORTER"/>
    <property type="match status" value="1"/>
</dbReference>
<feature type="transmembrane region" description="Helical" evidence="11">
    <location>
        <begin position="192"/>
        <end position="216"/>
    </location>
</feature>
<dbReference type="GO" id="GO:0046685">
    <property type="term" value="P:response to arsenic-containing substance"/>
    <property type="evidence" value="ECO:0007669"/>
    <property type="project" value="UniProtKB-KW"/>
</dbReference>
<organism evidence="12 13">
    <name type="scientific">Metarhizium guizhouense (strain ARSEF 977)</name>
    <dbReference type="NCBI Taxonomy" id="1276136"/>
    <lineage>
        <taxon>Eukaryota</taxon>
        <taxon>Fungi</taxon>
        <taxon>Dikarya</taxon>
        <taxon>Ascomycota</taxon>
        <taxon>Pezizomycotina</taxon>
        <taxon>Sordariomycetes</taxon>
        <taxon>Hypocreomycetidae</taxon>
        <taxon>Hypocreales</taxon>
        <taxon>Clavicipitaceae</taxon>
        <taxon>Metarhizium</taxon>
    </lineage>
</organism>
<evidence type="ECO:0000256" key="3">
    <source>
        <dbReference type="ARBA" id="ARBA00022448"/>
    </source>
</evidence>
<dbReference type="InterPro" id="IPR004706">
    <property type="entry name" value="Arsenical-R_Acr3"/>
</dbReference>
<accession>A0A0B4HYZ5</accession>
<sequence length="395" mass="43350">MDSEPKELLPISPDPGSNLSEAKMSHRDPYQTDIENTAVNTSHPRKRGHELSAFKGLGILDRFLALWIFLAMAIGIILGNFVPNTGPALQRGKFVGVSVPIAVGLLVMMYPILCKVRYESLHELLSHKSMWKQICFSIFVNWILAPFLMLALAWAFLPDKSELRTGLILVGLGRCIAMVLIWNGLAGGDDEYCAILVAINSLLQMVLFAPMAVFFISVISGAPGTLNISYQVVATSVAVFLGIPLGAAIITRFLLRAIAGDSWYQRVFLRFASPWSLIGLLYTILVLFASQGHQVVHQIVSVVRVAAPLVVYFVLVFFATLWISRLLGFKFPLLVTQSFTAASNNFELAIAVAVATFGPDSDQALASTVGPLIEVPVLIGLVYAIRWMANRWGWE</sequence>
<evidence type="ECO:0000256" key="2">
    <source>
        <dbReference type="ARBA" id="ARBA00010110"/>
    </source>
</evidence>
<feature type="transmembrane region" description="Helical" evidence="11">
    <location>
        <begin position="309"/>
        <end position="327"/>
    </location>
</feature>
<keyword evidence="7 9" id="KW-1133">Transmembrane helix</keyword>
<evidence type="ECO:0000256" key="11">
    <source>
        <dbReference type="SAM" id="Phobius"/>
    </source>
</evidence>
<gene>
    <name evidence="12" type="ORF">MGU_07782</name>
</gene>
<protein>
    <submittedName>
        <fullName evidence="12">Arsenical-resistance protein ACR3</fullName>
    </submittedName>
</protein>
<evidence type="ECO:0000313" key="12">
    <source>
        <dbReference type="EMBL" id="KID84989.1"/>
    </source>
</evidence>
<keyword evidence="5 9" id="KW-0812">Transmembrane</keyword>
<evidence type="ECO:0000256" key="10">
    <source>
        <dbReference type="SAM" id="MobiDB-lite"/>
    </source>
</evidence>
<dbReference type="GO" id="GO:0015104">
    <property type="term" value="F:antimonite transmembrane transporter activity"/>
    <property type="evidence" value="ECO:0007669"/>
    <property type="project" value="TreeGrafter"/>
</dbReference>
<keyword evidence="3 9" id="KW-0813">Transport</keyword>
<dbReference type="EMBL" id="AZNH01000035">
    <property type="protein sequence ID" value="KID84989.1"/>
    <property type="molecule type" value="Genomic_DNA"/>
</dbReference>
<keyword evidence="13" id="KW-1185">Reference proteome</keyword>
<dbReference type="PIRSF" id="PIRSF005508">
    <property type="entry name" value="Acr3"/>
    <property type="match status" value="1"/>
</dbReference>
<comment type="subcellular location">
    <subcellularLocation>
        <location evidence="1 9">Cell membrane</location>
        <topology evidence="1 9">Multi-pass membrane protein</topology>
    </subcellularLocation>
</comment>
<evidence type="ECO:0000256" key="4">
    <source>
        <dbReference type="ARBA" id="ARBA00022475"/>
    </source>
</evidence>
<dbReference type="Pfam" id="PF01758">
    <property type="entry name" value="SBF"/>
    <property type="match status" value="1"/>
</dbReference>
<dbReference type="PANTHER" id="PTHR43057:SF1">
    <property type="entry name" value="ARSENICAL-RESISTANCE PROTEIN 3"/>
    <property type="match status" value="1"/>
</dbReference>
<feature type="transmembrane region" description="Helical" evidence="11">
    <location>
        <begin position="339"/>
        <end position="358"/>
    </location>
</feature>
<feature type="transmembrane region" description="Helical" evidence="11">
    <location>
        <begin position="63"/>
        <end position="82"/>
    </location>
</feature>
<feature type="transmembrane region" description="Helical" evidence="11">
    <location>
        <begin position="267"/>
        <end position="289"/>
    </location>
</feature>
<dbReference type="Gene3D" id="1.20.1530.20">
    <property type="match status" value="1"/>
</dbReference>
<evidence type="ECO:0000256" key="5">
    <source>
        <dbReference type="ARBA" id="ARBA00022692"/>
    </source>
</evidence>
<dbReference type="NCBIfam" id="TIGR00832">
    <property type="entry name" value="acr3"/>
    <property type="match status" value="1"/>
</dbReference>
<keyword evidence="8 9" id="KW-0472">Membrane</keyword>
<feature type="region of interest" description="Disordered" evidence="10">
    <location>
        <begin position="1"/>
        <end position="26"/>
    </location>
</feature>
<evidence type="ECO:0000256" key="7">
    <source>
        <dbReference type="ARBA" id="ARBA00022989"/>
    </source>
</evidence>
<reference evidence="12 13" key="1">
    <citation type="journal article" date="2014" name="Proc. Natl. Acad. Sci. U.S.A.">
        <title>Trajectory and genomic determinants of fungal-pathogen speciation and host adaptation.</title>
        <authorList>
            <person name="Hu X."/>
            <person name="Xiao G."/>
            <person name="Zheng P."/>
            <person name="Shang Y."/>
            <person name="Su Y."/>
            <person name="Zhang X."/>
            <person name="Liu X."/>
            <person name="Zhan S."/>
            <person name="St Leger R.J."/>
            <person name="Wang C."/>
        </authorList>
    </citation>
    <scope>NUCLEOTIDE SEQUENCE [LARGE SCALE GENOMIC DNA]</scope>
    <source>
        <strain evidence="12 13">ARSEF 977</strain>
    </source>
</reference>
<dbReference type="GO" id="GO:0015105">
    <property type="term" value="F:arsenite transmembrane transporter activity"/>
    <property type="evidence" value="ECO:0007669"/>
    <property type="project" value="TreeGrafter"/>
</dbReference>
<dbReference type="AlphaFoldDB" id="A0A0B4HYZ5"/>
<feature type="transmembrane region" description="Helical" evidence="11">
    <location>
        <begin position="163"/>
        <end position="185"/>
    </location>
</feature>
<dbReference type="FunFam" id="1.20.1530.20:FF:000009">
    <property type="entry name" value="Arsenite transporter, ACR3 family"/>
    <property type="match status" value="1"/>
</dbReference>
<comment type="caution">
    <text evidence="12">The sequence shown here is derived from an EMBL/GenBank/DDBJ whole genome shotgun (WGS) entry which is preliminary data.</text>
</comment>
<dbReference type="InterPro" id="IPR038770">
    <property type="entry name" value="Na+/solute_symporter_sf"/>
</dbReference>
<evidence type="ECO:0000256" key="8">
    <source>
        <dbReference type="ARBA" id="ARBA00023136"/>
    </source>
</evidence>
<feature type="transmembrane region" description="Helical" evidence="11">
    <location>
        <begin position="134"/>
        <end position="157"/>
    </location>
</feature>
<feature type="transmembrane region" description="Helical" evidence="11">
    <location>
        <begin position="228"/>
        <end position="255"/>
    </location>
</feature>
<proteinExistence type="inferred from homology"/>
<dbReference type="GO" id="GO:0015297">
    <property type="term" value="F:antiporter activity"/>
    <property type="evidence" value="ECO:0007669"/>
    <property type="project" value="UniProtKB-UniRule"/>
</dbReference>
<comment type="similarity">
    <text evidence="2 9">Belongs to the arsenical resistance-3 (ACR3) (TC 2.A.59) family.</text>
</comment>
<feature type="transmembrane region" description="Helical" evidence="11">
    <location>
        <begin position="94"/>
        <end position="113"/>
    </location>
</feature>
<dbReference type="Proteomes" id="UP000031192">
    <property type="component" value="Unassembled WGS sequence"/>
</dbReference>
<evidence type="ECO:0000313" key="13">
    <source>
        <dbReference type="Proteomes" id="UP000031192"/>
    </source>
</evidence>
<keyword evidence="4 9" id="KW-1003">Cell membrane</keyword>
<dbReference type="HOGENOM" id="CLU_022869_0_0_1"/>
<dbReference type="GO" id="GO:0005886">
    <property type="term" value="C:plasma membrane"/>
    <property type="evidence" value="ECO:0007669"/>
    <property type="project" value="UniProtKB-SubCell"/>
</dbReference>
<evidence type="ECO:0000256" key="9">
    <source>
        <dbReference type="PIRNR" id="PIRNR005508"/>
    </source>
</evidence>
<keyword evidence="6" id="KW-0059">Arsenical resistance</keyword>
<feature type="transmembrane region" description="Helical" evidence="11">
    <location>
        <begin position="364"/>
        <end position="385"/>
    </location>
</feature>
<dbReference type="InterPro" id="IPR002657">
    <property type="entry name" value="BilAc:Na_symport/Acr3"/>
</dbReference>
<evidence type="ECO:0000256" key="1">
    <source>
        <dbReference type="ARBA" id="ARBA00004651"/>
    </source>
</evidence>
<name>A0A0B4HYZ5_METGA</name>
<evidence type="ECO:0000256" key="6">
    <source>
        <dbReference type="ARBA" id="ARBA00022849"/>
    </source>
</evidence>